<dbReference type="RefSeq" id="XP_025563019.1">
    <property type="nucleotide sequence ID" value="XM_025710180.1"/>
</dbReference>
<sequence>MELRDWSCLSLTRVHISQIRLLSSSGALLLSSFSYLSLSPSSPAGPLHPRPSGRRPSISSPPFSQSCPASLLTPISPSIRRRNSFFFRLYQYWAMYP</sequence>
<dbReference type="EMBL" id="KZ821624">
    <property type="protein sequence ID" value="PYH69225.1"/>
    <property type="molecule type" value="Genomic_DNA"/>
</dbReference>
<feature type="compositionally biased region" description="Low complexity" evidence="1">
    <location>
        <begin position="54"/>
        <end position="68"/>
    </location>
</feature>
<dbReference type="AlphaFoldDB" id="A0A319B9I9"/>
<name>A0A319B9I9_ASPVC</name>
<dbReference type="Proteomes" id="UP000248405">
    <property type="component" value="Unassembled WGS sequence"/>
</dbReference>
<evidence type="ECO:0000313" key="3">
    <source>
        <dbReference type="Proteomes" id="UP000248405"/>
    </source>
</evidence>
<keyword evidence="3" id="KW-1185">Reference proteome</keyword>
<gene>
    <name evidence="2" type="ORF">BO88DRAFT_44514</name>
</gene>
<evidence type="ECO:0000256" key="1">
    <source>
        <dbReference type="SAM" id="MobiDB-lite"/>
    </source>
</evidence>
<dbReference type="GeneID" id="37214772"/>
<organism evidence="2 3">
    <name type="scientific">Aspergillus vadensis (strain CBS 113365 / IMI 142717 / IBT 24658)</name>
    <dbReference type="NCBI Taxonomy" id="1448311"/>
    <lineage>
        <taxon>Eukaryota</taxon>
        <taxon>Fungi</taxon>
        <taxon>Dikarya</taxon>
        <taxon>Ascomycota</taxon>
        <taxon>Pezizomycotina</taxon>
        <taxon>Eurotiomycetes</taxon>
        <taxon>Eurotiomycetidae</taxon>
        <taxon>Eurotiales</taxon>
        <taxon>Aspergillaceae</taxon>
        <taxon>Aspergillus</taxon>
        <taxon>Aspergillus subgen. Circumdati</taxon>
    </lineage>
</organism>
<evidence type="ECO:0000313" key="2">
    <source>
        <dbReference type="EMBL" id="PYH69225.1"/>
    </source>
</evidence>
<reference evidence="2" key="1">
    <citation type="submission" date="2016-12" db="EMBL/GenBank/DDBJ databases">
        <title>The genomes of Aspergillus section Nigri reveals drivers in fungal speciation.</title>
        <authorList>
            <consortium name="DOE Joint Genome Institute"/>
            <person name="Vesth T.C."/>
            <person name="Nybo J."/>
            <person name="Theobald S."/>
            <person name="Brandl J."/>
            <person name="Frisvad J.C."/>
            <person name="Nielsen K.F."/>
            <person name="Lyhne E.K."/>
            <person name="Kogle M.E."/>
            <person name="Kuo A."/>
            <person name="Riley R."/>
            <person name="Clum A."/>
            <person name="Nolan M."/>
            <person name="Lipzen A."/>
            <person name="Salamov A."/>
            <person name="Henrissat B."/>
            <person name="Wiebenga A."/>
            <person name="De Vries R.P."/>
            <person name="Grigoriev I.V."/>
            <person name="Mortensen U.H."/>
            <person name="Andersen M.R."/>
            <person name="Baker S.E."/>
        </authorList>
    </citation>
    <scope>NUCLEOTIDE SEQUENCE [LARGE SCALE GENOMIC DNA]</scope>
    <source>
        <strain evidence="2">CBS 113365</strain>
    </source>
</reference>
<accession>A0A319B9I9</accession>
<protein>
    <submittedName>
        <fullName evidence="2">Uncharacterized protein</fullName>
    </submittedName>
</protein>
<proteinExistence type="predicted"/>
<feature type="region of interest" description="Disordered" evidence="1">
    <location>
        <begin position="40"/>
        <end position="68"/>
    </location>
</feature>